<dbReference type="EMBL" id="PJQL01001307">
    <property type="protein sequence ID" value="RCH89333.1"/>
    <property type="molecule type" value="Genomic_DNA"/>
</dbReference>
<evidence type="ECO:0000313" key="4">
    <source>
        <dbReference type="Proteomes" id="UP000252139"/>
    </source>
</evidence>
<feature type="region of interest" description="Disordered" evidence="1">
    <location>
        <begin position="240"/>
        <end position="341"/>
    </location>
</feature>
<proteinExistence type="predicted"/>
<feature type="region of interest" description="Disordered" evidence="1">
    <location>
        <begin position="599"/>
        <end position="619"/>
    </location>
</feature>
<protein>
    <submittedName>
        <fullName evidence="3">Uncharacterized protein</fullName>
    </submittedName>
</protein>
<evidence type="ECO:0000256" key="2">
    <source>
        <dbReference type="SAM" id="Phobius"/>
    </source>
</evidence>
<evidence type="ECO:0000256" key="1">
    <source>
        <dbReference type="SAM" id="MobiDB-lite"/>
    </source>
</evidence>
<feature type="compositionally biased region" description="Basic and acidic residues" evidence="1">
    <location>
        <begin position="606"/>
        <end position="619"/>
    </location>
</feature>
<keyword evidence="4" id="KW-1185">Reference proteome</keyword>
<feature type="transmembrane region" description="Helical" evidence="2">
    <location>
        <begin position="119"/>
        <end position="138"/>
    </location>
</feature>
<organism evidence="3 4">
    <name type="scientific">Rhizopus azygosporus</name>
    <name type="common">Rhizopus microsporus var. azygosporus</name>
    <dbReference type="NCBI Taxonomy" id="86630"/>
    <lineage>
        <taxon>Eukaryota</taxon>
        <taxon>Fungi</taxon>
        <taxon>Fungi incertae sedis</taxon>
        <taxon>Mucoromycota</taxon>
        <taxon>Mucoromycotina</taxon>
        <taxon>Mucoromycetes</taxon>
        <taxon>Mucorales</taxon>
        <taxon>Mucorineae</taxon>
        <taxon>Rhizopodaceae</taxon>
        <taxon>Rhizopus</taxon>
    </lineage>
</organism>
<dbReference type="OrthoDB" id="2265438at2759"/>
<dbReference type="Proteomes" id="UP000252139">
    <property type="component" value="Unassembled WGS sequence"/>
</dbReference>
<feature type="transmembrane region" description="Helical" evidence="2">
    <location>
        <begin position="21"/>
        <end position="43"/>
    </location>
</feature>
<keyword evidence="2" id="KW-1133">Transmembrane helix</keyword>
<feature type="compositionally biased region" description="Low complexity" evidence="1">
    <location>
        <begin position="250"/>
        <end position="277"/>
    </location>
</feature>
<reference evidence="3 4" key="1">
    <citation type="journal article" date="2018" name="G3 (Bethesda)">
        <title>Phylogenetic and Phylogenomic Definition of Rhizopus Species.</title>
        <authorList>
            <person name="Gryganskyi A.P."/>
            <person name="Golan J."/>
            <person name="Dolatabadi S."/>
            <person name="Mondo S."/>
            <person name="Robb S."/>
            <person name="Idnurm A."/>
            <person name="Muszewska A."/>
            <person name="Steczkiewicz K."/>
            <person name="Masonjones S."/>
            <person name="Liao H.L."/>
            <person name="Gajdeczka M.T."/>
            <person name="Anike F."/>
            <person name="Vuek A."/>
            <person name="Anishchenko I.M."/>
            <person name="Voigt K."/>
            <person name="de Hoog G.S."/>
            <person name="Smith M.E."/>
            <person name="Heitman J."/>
            <person name="Vilgalys R."/>
            <person name="Stajich J.E."/>
        </authorList>
    </citation>
    <scope>NUCLEOTIDE SEQUENCE [LARGE SCALE GENOMIC DNA]</scope>
    <source>
        <strain evidence="3 4">CBS 357.93</strain>
    </source>
</reference>
<keyword evidence="2" id="KW-0812">Transmembrane</keyword>
<feature type="transmembrane region" description="Helical" evidence="2">
    <location>
        <begin position="63"/>
        <end position="85"/>
    </location>
</feature>
<name>A0A367JHC1_RHIAZ</name>
<feature type="transmembrane region" description="Helical" evidence="2">
    <location>
        <begin position="516"/>
        <end position="538"/>
    </location>
</feature>
<keyword evidence="2" id="KW-0472">Membrane</keyword>
<evidence type="ECO:0000313" key="3">
    <source>
        <dbReference type="EMBL" id="RCH89333.1"/>
    </source>
</evidence>
<feature type="compositionally biased region" description="Polar residues" evidence="1">
    <location>
        <begin position="278"/>
        <end position="300"/>
    </location>
</feature>
<comment type="caution">
    <text evidence="3">The sequence shown here is derived from an EMBL/GenBank/DDBJ whole genome shotgun (WGS) entry which is preliminary data.</text>
</comment>
<feature type="compositionally biased region" description="Low complexity" evidence="1">
    <location>
        <begin position="301"/>
        <end position="341"/>
    </location>
</feature>
<sequence length="629" mass="67931">MSESNKEQSTSSLTGEYNFRFYVRLHLCWILAIIAIFLGQAWWLIPLPGDSLLPPYRTYPASVLKAFFEGLAAILAARSLVVALIKVFTNGIYPDSVIRFQSAGGVEAIYSGIRYRSGFRYIIIASLIPVACLLGNLLQAEFQSSTTIFYHLEESSLGMNAAQCQHTTESQYSLASTAYSKGMVSNSLSDASSIISGFNQLTATSLSNFGVSLISANFTPVSNISVQAPHQIIFTKRHHEPCHDEGDGAASGITADSSSNSSASTNGQSNNSSGSTTPLAGQTPTASANVPSSSAINGTPASASNTTNDGNNSNNNSNLASNSQTQGDSNATAASMTASQQQQQQNNTTLIYIDGEPIINLATQLQYLQTLKRIPLSSTGFNGSADLYVLRHTSAEHGEAIIIVSNPPDAVKPAGFYITARSTNYTCFSGTVQQCSEHSAVTSNADNKVVADAVAEAMRSNVGLYGSTGMVSDVLNGHYQNDTKLVDALFTNPLCSDYDIYPVKGNVIYPYTRATWSILAIIWAILLIIIWAIGAYLIGYTIEVFCHLTQYGNLLPQIISNSAIFVDEQRGEVVKQEMFLNWEKVELIAYKESSVEIEVDPPQPKEQQHTHDHPDHDHGYIVTTEELPA</sequence>
<gene>
    <name evidence="3" type="ORF">CU097_008279</name>
</gene>
<accession>A0A367JHC1</accession>
<dbReference type="AlphaFoldDB" id="A0A367JHC1"/>